<dbReference type="Proteomes" id="UP000000343">
    <property type="component" value="Plasmid pACIX905"/>
</dbReference>
<accession>E8X828</accession>
<gene>
    <name evidence="1" type="ordered locus">AciX9_4683</name>
</gene>
<dbReference type="EMBL" id="CP002485">
    <property type="protein sequence ID" value="ADW71612.1"/>
    <property type="molecule type" value="Genomic_DNA"/>
</dbReference>
<proteinExistence type="predicted"/>
<organism evidence="2">
    <name type="scientific">Granulicella tundricola (strain ATCC BAA-1859 / DSM 23138 / MP5ACTX9)</name>
    <dbReference type="NCBI Taxonomy" id="1198114"/>
    <lineage>
        <taxon>Bacteria</taxon>
        <taxon>Pseudomonadati</taxon>
        <taxon>Acidobacteriota</taxon>
        <taxon>Terriglobia</taxon>
        <taxon>Terriglobales</taxon>
        <taxon>Acidobacteriaceae</taxon>
        <taxon>Granulicella</taxon>
    </lineage>
</organism>
<dbReference type="AlphaFoldDB" id="E8X828"/>
<reference evidence="2" key="1">
    <citation type="submission" date="2011-01" db="EMBL/GenBank/DDBJ databases">
        <title>Complete sequence of plasmid5 of Acidobacterium sp. MP5ACTX9.</title>
        <authorList>
            <consortium name="US DOE Joint Genome Institute"/>
            <person name="Lucas S."/>
            <person name="Copeland A."/>
            <person name="Lapidus A."/>
            <person name="Cheng J.-F."/>
            <person name="Goodwin L."/>
            <person name="Pitluck S."/>
            <person name="Teshima H."/>
            <person name="Detter J.C."/>
            <person name="Han C."/>
            <person name="Tapia R."/>
            <person name="Land M."/>
            <person name="Hauser L."/>
            <person name="Kyrpides N."/>
            <person name="Ivanova N."/>
            <person name="Ovchinnikova G."/>
            <person name="Pagani I."/>
            <person name="Rawat S.R."/>
            <person name="Mannisto M."/>
            <person name="Haggblom M.M."/>
            <person name="Woyke T."/>
        </authorList>
    </citation>
    <scope>NUCLEOTIDE SEQUENCE [LARGE SCALE GENOMIC DNA]</scope>
    <source>
        <strain evidence="2">MP5ACTX9</strain>
        <plasmid evidence="2">Plasmid pACIX905</plasmid>
    </source>
</reference>
<keyword evidence="1" id="KW-0614">Plasmid</keyword>
<evidence type="ECO:0000313" key="2">
    <source>
        <dbReference type="Proteomes" id="UP000000343"/>
    </source>
</evidence>
<dbReference type="HOGENOM" id="CLU_2069798_0_0_0"/>
<protein>
    <submittedName>
        <fullName evidence="1">Uncharacterized protein</fullName>
    </submittedName>
</protein>
<name>E8X828_GRATM</name>
<geneLocation type="plasmid" evidence="1 2">
    <name>pACIX905</name>
</geneLocation>
<keyword evidence="2" id="KW-1185">Reference proteome</keyword>
<sequence>MAGANLQYNSAMPTHLDAIYLNKHEDRPESVETVMLEGQPMEVLINDWTYYRVRGGEHTGESSVQICRVTFPKFEDDGTVIDLPFRVGKTGVPEELDTITQEQWGLLHSQSIHIGFIG</sequence>
<dbReference type="KEGG" id="acm:AciX9_4683"/>
<evidence type="ECO:0000313" key="1">
    <source>
        <dbReference type="EMBL" id="ADW71612.1"/>
    </source>
</evidence>